<evidence type="ECO:0000313" key="3">
    <source>
        <dbReference type="Proteomes" id="UP001499910"/>
    </source>
</evidence>
<evidence type="ECO:0000313" key="2">
    <source>
        <dbReference type="EMBL" id="GAA5068623.1"/>
    </source>
</evidence>
<protein>
    <submittedName>
        <fullName evidence="2">Uncharacterized protein</fullName>
    </submittedName>
</protein>
<comment type="caution">
    <text evidence="2">The sequence shown here is derived from an EMBL/GenBank/DDBJ whole genome shotgun (WGS) entry which is preliminary data.</text>
</comment>
<accession>A0ABP9L3D3</accession>
<proteinExistence type="predicted"/>
<dbReference type="RefSeq" id="WP_259546386.1">
    <property type="nucleotide sequence ID" value="NZ_BAABHW010000001.1"/>
</dbReference>
<feature type="chain" id="PRO_5046344081" evidence="1">
    <location>
        <begin position="22"/>
        <end position="198"/>
    </location>
</feature>
<feature type="signal peptide" evidence="1">
    <location>
        <begin position="1"/>
        <end position="21"/>
    </location>
</feature>
<name>A0ABP9L3D3_9RHOB</name>
<keyword evidence="3" id="KW-1185">Reference proteome</keyword>
<organism evidence="2 3">
    <name type="scientific">[Roseibacterium] beibuensis</name>
    <dbReference type="NCBI Taxonomy" id="1193142"/>
    <lineage>
        <taxon>Bacteria</taxon>
        <taxon>Pseudomonadati</taxon>
        <taxon>Pseudomonadota</taxon>
        <taxon>Alphaproteobacteria</taxon>
        <taxon>Rhodobacterales</taxon>
        <taxon>Roseobacteraceae</taxon>
        <taxon>Roseicyclus</taxon>
    </lineage>
</organism>
<sequence length="198" mass="20406">MIRTASLAAGLAFGLALPLAAQEMGGVALNAPLPGTLPDPAGREVQGPFAYTLWQFEDGTAMSATADAQTGAVYYAEIWNDEGGARPAPVPGLVFGETTQAELVARFGSEGIVFEDRGRAAAAGDMAAFFHSYEIEGGTAVVSFVTIMPLAEASPETAGAALLDSVILGHGPYLDLIWGANRGRIEGYAPIADPFTGD</sequence>
<gene>
    <name evidence="2" type="ORF">GCM10023209_09460</name>
</gene>
<keyword evidence="1" id="KW-0732">Signal</keyword>
<reference evidence="3" key="1">
    <citation type="journal article" date="2019" name="Int. J. Syst. Evol. Microbiol.">
        <title>The Global Catalogue of Microorganisms (GCM) 10K type strain sequencing project: providing services to taxonomists for standard genome sequencing and annotation.</title>
        <authorList>
            <consortium name="The Broad Institute Genomics Platform"/>
            <consortium name="The Broad Institute Genome Sequencing Center for Infectious Disease"/>
            <person name="Wu L."/>
            <person name="Ma J."/>
        </authorList>
    </citation>
    <scope>NUCLEOTIDE SEQUENCE [LARGE SCALE GENOMIC DNA]</scope>
    <source>
        <strain evidence="3">JCM 18015</strain>
    </source>
</reference>
<dbReference type="Proteomes" id="UP001499910">
    <property type="component" value="Unassembled WGS sequence"/>
</dbReference>
<evidence type="ECO:0000256" key="1">
    <source>
        <dbReference type="SAM" id="SignalP"/>
    </source>
</evidence>
<dbReference type="EMBL" id="BAABHW010000001">
    <property type="protein sequence ID" value="GAA5068623.1"/>
    <property type="molecule type" value="Genomic_DNA"/>
</dbReference>